<name>A0ABU2RS63_9ACTN</name>
<keyword evidence="1" id="KW-1133">Transmembrane helix</keyword>
<dbReference type="EMBL" id="JAVREX010000013">
    <property type="protein sequence ID" value="MDT0431148.1"/>
    <property type="molecule type" value="Genomic_DNA"/>
</dbReference>
<keyword evidence="3" id="KW-1185">Reference proteome</keyword>
<evidence type="ECO:0000313" key="3">
    <source>
        <dbReference type="Proteomes" id="UP001183777"/>
    </source>
</evidence>
<dbReference type="RefSeq" id="WP_200694357.1">
    <property type="nucleotide sequence ID" value="NZ_JAVREX010000013.1"/>
</dbReference>
<organism evidence="2 3">
    <name type="scientific">Streptomyces salyersiae</name>
    <dbReference type="NCBI Taxonomy" id="3075530"/>
    <lineage>
        <taxon>Bacteria</taxon>
        <taxon>Bacillati</taxon>
        <taxon>Actinomycetota</taxon>
        <taxon>Actinomycetes</taxon>
        <taxon>Kitasatosporales</taxon>
        <taxon>Streptomycetaceae</taxon>
        <taxon>Streptomyces</taxon>
    </lineage>
</organism>
<accession>A0ABU2RS63</accession>
<feature type="transmembrane region" description="Helical" evidence="1">
    <location>
        <begin position="30"/>
        <end position="50"/>
    </location>
</feature>
<evidence type="ECO:0000256" key="1">
    <source>
        <dbReference type="SAM" id="Phobius"/>
    </source>
</evidence>
<gene>
    <name evidence="2" type="ORF">RM649_26345</name>
</gene>
<comment type="caution">
    <text evidence="2">The sequence shown here is derived from an EMBL/GenBank/DDBJ whole genome shotgun (WGS) entry which is preliminary data.</text>
</comment>
<evidence type="ECO:0000313" key="2">
    <source>
        <dbReference type="EMBL" id="MDT0431148.1"/>
    </source>
</evidence>
<proteinExistence type="predicted"/>
<reference evidence="3" key="1">
    <citation type="submission" date="2023-07" db="EMBL/GenBank/DDBJ databases">
        <title>30 novel species of actinomycetes from the DSMZ collection.</title>
        <authorList>
            <person name="Nouioui I."/>
        </authorList>
    </citation>
    <scope>NUCLEOTIDE SEQUENCE [LARGE SCALE GENOMIC DNA]</scope>
    <source>
        <strain evidence="3">DSM 41770</strain>
    </source>
</reference>
<protein>
    <submittedName>
        <fullName evidence="2">Uncharacterized protein</fullName>
    </submittedName>
</protein>
<dbReference type="Proteomes" id="UP001183777">
    <property type="component" value="Unassembled WGS sequence"/>
</dbReference>
<keyword evidence="1" id="KW-0472">Membrane</keyword>
<sequence>MTNSSDDADRIFIRSKWGTSRYVYNPRNPVGRALIVGSLLFVAGGMYLLYHPDLFEASHDWNGSELRDAVTTAAAELSRDTQLGPGSGGGMYDDILRSGIAEAGHRSPDGLSVALASQQPRSAVLEGGAEQARYTVTADGTDTAFCLDVHALKRKLEMGYDSVSISVEEGVCPDS</sequence>
<keyword evidence="1" id="KW-0812">Transmembrane</keyword>